<protein>
    <submittedName>
        <fullName evidence="1">Uncharacterized protein</fullName>
    </submittedName>
</protein>
<gene>
    <name evidence="1" type="ORF">WKI58_11150</name>
</gene>
<dbReference type="EMBL" id="JBBKAI010000002">
    <property type="protein sequence ID" value="MEJ8657076.1"/>
    <property type="molecule type" value="Genomic_DNA"/>
</dbReference>
<evidence type="ECO:0000313" key="2">
    <source>
        <dbReference type="Proteomes" id="UP001375539"/>
    </source>
</evidence>
<keyword evidence="2" id="KW-1185">Reference proteome</keyword>
<name>A0ACC6QFK3_9ACTN</name>
<proteinExistence type="predicted"/>
<dbReference type="Proteomes" id="UP001375539">
    <property type="component" value="Unassembled WGS sequence"/>
</dbReference>
<organism evidence="1 2">
    <name type="scientific">Streptomyces pratisoli</name>
    <dbReference type="NCBI Taxonomy" id="3139917"/>
    <lineage>
        <taxon>Bacteria</taxon>
        <taxon>Bacillati</taxon>
        <taxon>Actinomycetota</taxon>
        <taxon>Actinomycetes</taxon>
        <taxon>Kitasatosporales</taxon>
        <taxon>Streptomycetaceae</taxon>
        <taxon>Streptomyces</taxon>
    </lineage>
</organism>
<accession>A0ACC6QFK3</accession>
<comment type="caution">
    <text evidence="1">The sequence shown here is derived from an EMBL/GenBank/DDBJ whole genome shotgun (WGS) entry which is preliminary data.</text>
</comment>
<evidence type="ECO:0000313" key="1">
    <source>
        <dbReference type="EMBL" id="MEJ8657076.1"/>
    </source>
</evidence>
<reference evidence="1" key="1">
    <citation type="submission" date="2024-03" db="EMBL/GenBank/DDBJ databases">
        <title>Novel Streptomyces species of biotechnological and ecological value are a feature of Machair soil.</title>
        <authorList>
            <person name="Prole J.R."/>
            <person name="Goodfellow M."/>
            <person name="Allenby N."/>
            <person name="Ward A.C."/>
        </authorList>
    </citation>
    <scope>NUCLEOTIDE SEQUENCE</scope>
    <source>
        <strain evidence="1">MS1.AVA.4</strain>
    </source>
</reference>
<sequence>MTTTYSPGVQHLAQQIGLDPEHVVHALRFASRTFARVQVTTGMTLDQFRRLFAQDRHSIVIVANLAMRHAGRRDDAQLLMDIYKAAVGRLPYERPIHTGVGTLPECHGHPHVGDAVRILTAAGLPPIHTDGIHELRPGFQVLPDDTGDLPGWVFIAPDPSAKGRTGFAGGDLGYLAVMRWAGWGVIPERLPGGLYAACHPDHRDDPFPTVPTS</sequence>